<organism evidence="1 2">
    <name type="scientific">Hymenobacter mucosus</name>
    <dbReference type="NCBI Taxonomy" id="1411120"/>
    <lineage>
        <taxon>Bacteria</taxon>
        <taxon>Pseudomonadati</taxon>
        <taxon>Bacteroidota</taxon>
        <taxon>Cytophagia</taxon>
        <taxon>Cytophagales</taxon>
        <taxon>Hymenobacteraceae</taxon>
        <taxon>Hymenobacter</taxon>
    </lineage>
</organism>
<evidence type="ECO:0000313" key="2">
    <source>
        <dbReference type="Proteomes" id="UP000198310"/>
    </source>
</evidence>
<evidence type="ECO:0000313" key="1">
    <source>
        <dbReference type="EMBL" id="SNR51030.1"/>
    </source>
</evidence>
<dbReference type="AlphaFoldDB" id="A0A238WX03"/>
<gene>
    <name evidence="1" type="ORF">SAMN06269173_103214</name>
</gene>
<reference evidence="2" key="1">
    <citation type="submission" date="2017-06" db="EMBL/GenBank/DDBJ databases">
        <authorList>
            <person name="Varghese N."/>
            <person name="Submissions S."/>
        </authorList>
    </citation>
    <scope>NUCLEOTIDE SEQUENCE [LARGE SCALE GENOMIC DNA]</scope>
    <source>
        <strain evidence="2">DSM 28041</strain>
    </source>
</reference>
<dbReference type="Proteomes" id="UP000198310">
    <property type="component" value="Unassembled WGS sequence"/>
</dbReference>
<proteinExistence type="predicted"/>
<dbReference type="RefSeq" id="WP_045688226.1">
    <property type="nucleotide sequence ID" value="NZ_FZNS01000003.1"/>
</dbReference>
<accession>A0A238WX03</accession>
<protein>
    <recommendedName>
        <fullName evidence="3">SpoIIAA-like</fullName>
    </recommendedName>
</protein>
<name>A0A238WX03_9BACT</name>
<dbReference type="EMBL" id="FZNS01000003">
    <property type="protein sequence ID" value="SNR51030.1"/>
    <property type="molecule type" value="Genomic_DNA"/>
</dbReference>
<evidence type="ECO:0008006" key="3">
    <source>
        <dbReference type="Google" id="ProtNLM"/>
    </source>
</evidence>
<sequence length="141" mass="16504">MSENIVNDFLHLLHRPDLSILTARWLRTTSSPELRTGYHRLLEFASGCTTCLWLIDSRRREHLENSDVHWLVRDFYPMLRTRLGQHVYLAYLISPAQLEDTTDDETLPALPYTHGDYCSINQFTDEGDAVQWLTKHLHLPV</sequence>
<keyword evidence="2" id="KW-1185">Reference proteome</keyword>